<reference evidence="2 3" key="1">
    <citation type="journal article" date="2021" name="Genome Biol.">
        <title>AFLAP: assembly-free linkage analysis pipeline using k-mers from genome sequencing data.</title>
        <authorList>
            <person name="Fletcher K."/>
            <person name="Zhang L."/>
            <person name="Gil J."/>
            <person name="Han R."/>
            <person name="Cavanaugh K."/>
            <person name="Michelmore R."/>
        </authorList>
    </citation>
    <scope>NUCLEOTIDE SEQUENCE [LARGE SCALE GENOMIC DNA]</scope>
    <source>
        <strain evidence="2 3">SF5</strain>
    </source>
</reference>
<evidence type="ECO:0000259" key="1">
    <source>
        <dbReference type="PROSITE" id="PS50195"/>
    </source>
</evidence>
<dbReference type="Proteomes" id="UP000294530">
    <property type="component" value="Unassembled WGS sequence"/>
</dbReference>
<evidence type="ECO:0000313" key="2">
    <source>
        <dbReference type="EMBL" id="TDH70422.1"/>
    </source>
</evidence>
<dbReference type="EMBL" id="SHOA02000014">
    <property type="protein sequence ID" value="TDH70422.1"/>
    <property type="molecule type" value="Genomic_DNA"/>
</dbReference>
<dbReference type="InterPro" id="IPR036871">
    <property type="entry name" value="PX_dom_sf"/>
</dbReference>
<keyword evidence="3" id="KW-1185">Reference proteome</keyword>
<dbReference type="Gene3D" id="3.30.1520.10">
    <property type="entry name" value="Phox-like domain"/>
    <property type="match status" value="1"/>
</dbReference>
<proteinExistence type="predicted"/>
<gene>
    <name evidence="2" type="ORF">CCR75_007048</name>
</gene>
<dbReference type="SUPFAM" id="SSF64268">
    <property type="entry name" value="PX domain"/>
    <property type="match status" value="1"/>
</dbReference>
<dbReference type="GeneID" id="94350783"/>
<dbReference type="AlphaFoldDB" id="A0A976FP52"/>
<evidence type="ECO:0000313" key="3">
    <source>
        <dbReference type="Proteomes" id="UP000294530"/>
    </source>
</evidence>
<accession>A0A976FP52</accession>
<dbReference type="PROSITE" id="PS50195">
    <property type="entry name" value="PX"/>
    <property type="match status" value="1"/>
</dbReference>
<dbReference type="KEGG" id="blac:94350783"/>
<sequence length="194" mass="21760">MGCSQSKTNEHEMFNMAKIETLEPAMSEMVAKTDNKQLSHQISIDGINAESQFAPIMGTPIFKAKTSGFALRFLPGEVCINEYGVAFYNFDGSNPADPTQENHVCKRYSEFKKMHAVISKLMSSEINLRIKDEDKFQTYPSLPPMPRANAVTCLLGRGNEKVVKEREEQFVKILNAIAAHPIAFQNKTFTSFIS</sequence>
<dbReference type="Pfam" id="PF00787">
    <property type="entry name" value="PX"/>
    <property type="match status" value="1"/>
</dbReference>
<protein>
    <recommendedName>
        <fullName evidence="1">PX domain-containing protein</fullName>
    </recommendedName>
</protein>
<organism evidence="2 3">
    <name type="scientific">Bremia lactucae</name>
    <name type="common">Lettuce downy mildew</name>
    <dbReference type="NCBI Taxonomy" id="4779"/>
    <lineage>
        <taxon>Eukaryota</taxon>
        <taxon>Sar</taxon>
        <taxon>Stramenopiles</taxon>
        <taxon>Oomycota</taxon>
        <taxon>Peronosporomycetes</taxon>
        <taxon>Peronosporales</taxon>
        <taxon>Peronosporaceae</taxon>
        <taxon>Bremia</taxon>
    </lineage>
</organism>
<comment type="caution">
    <text evidence="2">The sequence shown here is derived from an EMBL/GenBank/DDBJ whole genome shotgun (WGS) entry which is preliminary data.</text>
</comment>
<dbReference type="RefSeq" id="XP_067819921.1">
    <property type="nucleotide sequence ID" value="XM_067965112.1"/>
</dbReference>
<feature type="domain" description="PX" evidence="1">
    <location>
        <begin position="66"/>
        <end position="194"/>
    </location>
</feature>
<dbReference type="InterPro" id="IPR001683">
    <property type="entry name" value="PX_dom"/>
</dbReference>
<name>A0A976FP52_BRELC</name>
<dbReference type="OrthoDB" id="129140at2759"/>
<dbReference type="GO" id="GO:0035091">
    <property type="term" value="F:phosphatidylinositol binding"/>
    <property type="evidence" value="ECO:0007669"/>
    <property type="project" value="InterPro"/>
</dbReference>